<dbReference type="PROSITE" id="PS50041">
    <property type="entry name" value="C_TYPE_LECTIN_2"/>
    <property type="match status" value="1"/>
</dbReference>
<evidence type="ECO:0000313" key="4">
    <source>
        <dbReference type="RefSeq" id="XP_022098418.1"/>
    </source>
</evidence>
<evidence type="ECO:0000313" key="3">
    <source>
        <dbReference type="Proteomes" id="UP000694845"/>
    </source>
</evidence>
<evidence type="ECO:0000256" key="1">
    <source>
        <dbReference type="ARBA" id="ARBA00023157"/>
    </source>
</evidence>
<dbReference type="InterPro" id="IPR016187">
    <property type="entry name" value="CTDL_fold"/>
</dbReference>
<protein>
    <submittedName>
        <fullName evidence="4">L-selectin-like</fullName>
    </submittedName>
</protein>
<organism evidence="3 4">
    <name type="scientific">Acanthaster planci</name>
    <name type="common">Crown-of-thorns starfish</name>
    <dbReference type="NCBI Taxonomy" id="133434"/>
    <lineage>
        <taxon>Eukaryota</taxon>
        <taxon>Metazoa</taxon>
        <taxon>Echinodermata</taxon>
        <taxon>Eleutherozoa</taxon>
        <taxon>Asterozoa</taxon>
        <taxon>Asteroidea</taxon>
        <taxon>Valvatacea</taxon>
        <taxon>Valvatida</taxon>
        <taxon>Acanthasteridae</taxon>
        <taxon>Acanthaster</taxon>
    </lineage>
</organism>
<accession>A0A8B7YYK0</accession>
<dbReference type="InterPro" id="IPR001304">
    <property type="entry name" value="C-type_lectin-like"/>
</dbReference>
<keyword evidence="1" id="KW-1015">Disulfide bond</keyword>
<dbReference type="SUPFAM" id="SSF56436">
    <property type="entry name" value="C-type lectin-like"/>
    <property type="match status" value="1"/>
</dbReference>
<dbReference type="SMART" id="SM00034">
    <property type="entry name" value="CLECT"/>
    <property type="match status" value="1"/>
</dbReference>
<sequence>MLRRPLSIVKTAVHLVMICIIVPKFLNMYRCEVFTFLLLVCCIPHIFGGRACPLGWAQHAKTCYTIVTSTQATWSDASDFCRQAGGELALPVTRQETNFLWTMFQALNLSKSGIDPSGGLWIGCRRVGTVWGCTHAPTLQFVRWWDHDQPDGSHDCLLMWRFAAKWADASCEKRRFIACQRRSGERTRRWRCLQLRSGHQQLGCLMNHVLQEVTVVNPLQCCTACYNEPRCRSFNLKGDTCHLNVARHSYPNFNEDTFMAIGNSCAYYEIEID</sequence>
<name>A0A8B7YYK0_ACAPL</name>
<dbReference type="Pfam" id="PF00024">
    <property type="entry name" value="PAN_1"/>
    <property type="match status" value="1"/>
</dbReference>
<evidence type="ECO:0000259" key="2">
    <source>
        <dbReference type="PROSITE" id="PS50041"/>
    </source>
</evidence>
<reference evidence="4" key="1">
    <citation type="submission" date="2025-08" db="UniProtKB">
        <authorList>
            <consortium name="RefSeq"/>
        </authorList>
    </citation>
    <scope>IDENTIFICATION</scope>
</reference>
<dbReference type="InterPro" id="IPR016186">
    <property type="entry name" value="C-type_lectin-like/link_sf"/>
</dbReference>
<dbReference type="InterPro" id="IPR003609">
    <property type="entry name" value="Pan_app"/>
</dbReference>
<dbReference type="PROSITE" id="PS00615">
    <property type="entry name" value="C_TYPE_LECTIN_1"/>
    <property type="match status" value="1"/>
</dbReference>
<dbReference type="AlphaFoldDB" id="A0A8B7YYK0"/>
<keyword evidence="3" id="KW-1185">Reference proteome</keyword>
<dbReference type="InterPro" id="IPR018378">
    <property type="entry name" value="C-type_lectin_CS"/>
</dbReference>
<proteinExistence type="predicted"/>
<dbReference type="CDD" id="cd00037">
    <property type="entry name" value="CLECT"/>
    <property type="match status" value="1"/>
</dbReference>
<dbReference type="Gene3D" id="3.10.100.10">
    <property type="entry name" value="Mannose-Binding Protein A, subunit A"/>
    <property type="match status" value="1"/>
</dbReference>
<dbReference type="Pfam" id="PF00059">
    <property type="entry name" value="Lectin_C"/>
    <property type="match status" value="1"/>
</dbReference>
<dbReference type="Proteomes" id="UP000694845">
    <property type="component" value="Unplaced"/>
</dbReference>
<dbReference type="PANTHER" id="PTHR22803">
    <property type="entry name" value="MANNOSE, PHOSPHOLIPASE, LECTIN RECEPTOR RELATED"/>
    <property type="match status" value="1"/>
</dbReference>
<feature type="domain" description="C-type lectin" evidence="2">
    <location>
        <begin position="59"/>
        <end position="180"/>
    </location>
</feature>
<dbReference type="OrthoDB" id="2142683at2759"/>
<gene>
    <name evidence="4" type="primary">LOC110983456</name>
</gene>
<dbReference type="OMA" id="CETARFT"/>
<dbReference type="KEGG" id="aplc:110983456"/>
<dbReference type="InterPro" id="IPR050111">
    <property type="entry name" value="C-type_lectin/snaclec_domain"/>
</dbReference>
<dbReference type="GeneID" id="110983456"/>
<dbReference type="RefSeq" id="XP_022098418.1">
    <property type="nucleotide sequence ID" value="XM_022242726.1"/>
</dbReference>